<sequence length="57" mass="6496">MSIESLSFDTRPSPFFLVSICLTLFQRLPTHWTYRQPANKLAFNSSHQQAIVASQSP</sequence>
<evidence type="ECO:0000313" key="1">
    <source>
        <dbReference type="EMBL" id="KUM47504.1"/>
    </source>
</evidence>
<accession>A0A101LY46</accession>
<gene>
    <name evidence="1" type="ORF">ABT39_MTgene5690</name>
</gene>
<name>A0A101LY46_PICGL</name>
<keyword evidence="1" id="KW-0496">Mitochondrion</keyword>
<comment type="caution">
    <text evidence="1">The sequence shown here is derived from an EMBL/GenBank/DDBJ whole genome shotgun (WGS) entry which is preliminary data.</text>
</comment>
<reference evidence="1" key="1">
    <citation type="journal article" date="2015" name="Genome Biol. Evol.">
        <title>Organellar Genomes of White Spruce (Picea glauca): Assembly and Annotation.</title>
        <authorList>
            <person name="Jackman S.D."/>
            <person name="Warren R.L."/>
            <person name="Gibb E.A."/>
            <person name="Vandervalk B.P."/>
            <person name="Mohamadi H."/>
            <person name="Chu J."/>
            <person name="Raymond A."/>
            <person name="Pleasance S."/>
            <person name="Coope R."/>
            <person name="Wildung M.R."/>
            <person name="Ritland C.E."/>
            <person name="Bousquet J."/>
            <person name="Jones S.J."/>
            <person name="Bohlmann J."/>
            <person name="Birol I."/>
        </authorList>
    </citation>
    <scope>NUCLEOTIDE SEQUENCE [LARGE SCALE GENOMIC DNA]</scope>
    <source>
        <tissue evidence="1">Flushing bud</tissue>
    </source>
</reference>
<protein>
    <submittedName>
        <fullName evidence="1">Uncharacterized protein</fullName>
    </submittedName>
</protein>
<organism evidence="1">
    <name type="scientific">Picea glauca</name>
    <name type="common">White spruce</name>
    <name type="synonym">Pinus glauca</name>
    <dbReference type="NCBI Taxonomy" id="3330"/>
    <lineage>
        <taxon>Eukaryota</taxon>
        <taxon>Viridiplantae</taxon>
        <taxon>Streptophyta</taxon>
        <taxon>Embryophyta</taxon>
        <taxon>Tracheophyta</taxon>
        <taxon>Spermatophyta</taxon>
        <taxon>Pinopsida</taxon>
        <taxon>Pinidae</taxon>
        <taxon>Conifers I</taxon>
        <taxon>Pinales</taxon>
        <taxon>Pinaceae</taxon>
        <taxon>Picea</taxon>
    </lineage>
</organism>
<dbReference type="AlphaFoldDB" id="A0A101LY46"/>
<geneLocation type="mitochondrion" evidence="1"/>
<dbReference type="EMBL" id="LKAM01000007">
    <property type="protein sequence ID" value="KUM47504.1"/>
    <property type="molecule type" value="Genomic_DNA"/>
</dbReference>
<proteinExistence type="predicted"/>